<accession>A0ABP0VJ78</accession>
<dbReference type="Proteomes" id="UP001497444">
    <property type="component" value="Unassembled WGS sequence"/>
</dbReference>
<reference evidence="1" key="1">
    <citation type="submission" date="2024-02" db="EMBL/GenBank/DDBJ databases">
        <authorList>
            <consortium name="ELIXIR-Norway"/>
            <consortium name="Elixir Norway"/>
        </authorList>
    </citation>
    <scope>NUCLEOTIDE SEQUENCE</scope>
</reference>
<evidence type="ECO:0000313" key="1">
    <source>
        <dbReference type="EMBL" id="CAK9253996.1"/>
    </source>
</evidence>
<dbReference type="Gene3D" id="3.50.40.10">
    <property type="entry name" value="Phenylalanyl-trna Synthetase, Chain B, domain 3"/>
    <property type="match status" value="1"/>
</dbReference>
<sequence length="146" mass="16004">MARRNRQVGKNSSTTTGKTPSAKHLYTMLYNPSDNVLSLPPIINGRKSLIQLHTRYVFVEWTGTNMTKVKTVLDIVVTMFCEYCCQPFAVEGVDIKYADCSGSAGGGMVTPHLSRRTCDATMADNRHSGHASRCLRALQSHGAQAP</sequence>
<dbReference type="InterPro" id="IPR020825">
    <property type="entry name" value="Phe-tRNA_synthase-like_B3/B4"/>
</dbReference>
<dbReference type="InterPro" id="IPR045060">
    <property type="entry name" value="Phe-tRNA-ligase_IIc_bsu"/>
</dbReference>
<comment type="caution">
    <text evidence="1">The sequence shown here is derived from an EMBL/GenBank/DDBJ whole genome shotgun (WGS) entry which is preliminary data.</text>
</comment>
<dbReference type="PANTHER" id="PTHR10947">
    <property type="entry name" value="PHENYLALANYL-TRNA SYNTHETASE BETA CHAIN AND LEUCINE-RICH REPEAT-CONTAINING PROTEIN 47"/>
    <property type="match status" value="1"/>
</dbReference>
<evidence type="ECO:0000313" key="2">
    <source>
        <dbReference type="Proteomes" id="UP001497444"/>
    </source>
</evidence>
<proteinExistence type="predicted"/>
<name>A0ABP0VJ78_9BRYO</name>
<protein>
    <submittedName>
        <fullName evidence="1">Uncharacterized protein</fullName>
    </submittedName>
</protein>
<dbReference type="EMBL" id="CAXAQS010000961">
    <property type="protein sequence ID" value="CAK9253996.1"/>
    <property type="molecule type" value="Genomic_DNA"/>
</dbReference>
<keyword evidence="2" id="KW-1185">Reference proteome</keyword>
<dbReference type="PANTHER" id="PTHR10947:SF0">
    <property type="entry name" value="PHENYLALANINE--TRNA LIGASE BETA SUBUNIT"/>
    <property type="match status" value="1"/>
</dbReference>
<organism evidence="1 2">
    <name type="scientific">Sphagnum jensenii</name>
    <dbReference type="NCBI Taxonomy" id="128206"/>
    <lineage>
        <taxon>Eukaryota</taxon>
        <taxon>Viridiplantae</taxon>
        <taxon>Streptophyta</taxon>
        <taxon>Embryophyta</taxon>
        <taxon>Bryophyta</taxon>
        <taxon>Sphagnophytina</taxon>
        <taxon>Sphagnopsida</taxon>
        <taxon>Sphagnales</taxon>
        <taxon>Sphagnaceae</taxon>
        <taxon>Sphagnum</taxon>
    </lineage>
</organism>
<gene>
    <name evidence="1" type="ORF">CSSPJE1EN1_LOCUS29374</name>
</gene>